<dbReference type="Gene3D" id="3.40.50.720">
    <property type="entry name" value="NAD(P)-binding Rossmann-like Domain"/>
    <property type="match status" value="1"/>
</dbReference>
<comment type="caution">
    <text evidence="3">The sequence shown here is derived from an EMBL/GenBank/DDBJ whole genome shotgun (WGS) entry which is preliminary data.</text>
</comment>
<dbReference type="GO" id="GO:0061503">
    <property type="term" value="F:tRNA threonylcarbamoyladenosine dehydratase"/>
    <property type="evidence" value="ECO:0007669"/>
    <property type="project" value="TreeGrafter"/>
</dbReference>
<dbReference type="InterPro" id="IPR045886">
    <property type="entry name" value="ThiF/MoeB/HesA"/>
</dbReference>
<dbReference type="GO" id="GO:0008641">
    <property type="term" value="F:ubiquitin-like modifier activating enzyme activity"/>
    <property type="evidence" value="ECO:0007669"/>
    <property type="project" value="InterPro"/>
</dbReference>
<dbReference type="EMBL" id="ABCS01000051">
    <property type="protein sequence ID" value="EDM77139.1"/>
    <property type="molecule type" value="Genomic_DNA"/>
</dbReference>
<dbReference type="Proteomes" id="UP000005801">
    <property type="component" value="Unassembled WGS sequence"/>
</dbReference>
<organism evidence="3 4">
    <name type="scientific">Plesiocystis pacifica SIR-1</name>
    <dbReference type="NCBI Taxonomy" id="391625"/>
    <lineage>
        <taxon>Bacteria</taxon>
        <taxon>Pseudomonadati</taxon>
        <taxon>Myxococcota</taxon>
        <taxon>Polyangia</taxon>
        <taxon>Nannocystales</taxon>
        <taxon>Nannocystaceae</taxon>
        <taxon>Plesiocystis</taxon>
    </lineage>
</organism>
<keyword evidence="4" id="KW-1185">Reference proteome</keyword>
<dbReference type="Pfam" id="PF00899">
    <property type="entry name" value="ThiF"/>
    <property type="match status" value="1"/>
</dbReference>
<gene>
    <name evidence="3" type="ORF">PPSIR1_30691</name>
</gene>
<dbReference type="STRING" id="391625.PPSIR1_30691"/>
<dbReference type="CDD" id="cd00755">
    <property type="entry name" value="YgdL_like"/>
    <property type="match status" value="1"/>
</dbReference>
<evidence type="ECO:0000256" key="1">
    <source>
        <dbReference type="SAM" id="MobiDB-lite"/>
    </source>
</evidence>
<dbReference type="PANTHER" id="PTHR43267">
    <property type="entry name" value="TRNA THREONYLCARBAMOYLADENOSINE DEHYDRATASE"/>
    <property type="match status" value="1"/>
</dbReference>
<dbReference type="SUPFAM" id="SSF69572">
    <property type="entry name" value="Activating enzymes of the ubiquitin-like proteins"/>
    <property type="match status" value="1"/>
</dbReference>
<proteinExistence type="predicted"/>
<sequence length="331" mass="35259">MAMSEQPGDQRLPWERETPHSEPGPAGLTALRMPAVDSVARVGEPKSERASEPTDESSYRLHRRFDRMGRLVGDAAMERLLASHVMVIGLGGVGSWAAEALARAGVGKLSLVDFDLVCVTNANRQLHAMRGTTGKPKATVMAERLRLIHPTCAVEAVRSFYEAETSESLFERGPDLIIDAIDNLTAKAHLIAQCRERGVPLVVSGGASGRMDPTQVRLGDLAQATGDPFLASLRKLLRKRHGFPAAPRTPAESGANAPAWGIATVHSLEPAASPMPLAYDAGTGFRCVCPQGDNGKHTCDQRNLIYGTAGFVTGSFGFACASAAVQRLIQA</sequence>
<feature type="domain" description="THIF-type NAD/FAD binding fold" evidence="2">
    <location>
        <begin position="70"/>
        <end position="327"/>
    </location>
</feature>
<protein>
    <submittedName>
        <fullName evidence="3">THIF family protein</fullName>
    </submittedName>
</protein>
<dbReference type="PANTHER" id="PTHR43267:SF1">
    <property type="entry name" value="TRNA THREONYLCARBAMOYLADENOSINE DEHYDRATASE"/>
    <property type="match status" value="1"/>
</dbReference>
<feature type="compositionally biased region" description="Basic and acidic residues" evidence="1">
    <location>
        <begin position="43"/>
        <end position="52"/>
    </location>
</feature>
<reference evidence="3 4" key="1">
    <citation type="submission" date="2007-06" db="EMBL/GenBank/DDBJ databases">
        <authorList>
            <person name="Shimkets L."/>
            <person name="Ferriera S."/>
            <person name="Johnson J."/>
            <person name="Kravitz S."/>
            <person name="Beeson K."/>
            <person name="Sutton G."/>
            <person name="Rogers Y.-H."/>
            <person name="Friedman R."/>
            <person name="Frazier M."/>
            <person name="Venter J.C."/>
        </authorList>
    </citation>
    <scope>NUCLEOTIDE SEQUENCE [LARGE SCALE GENOMIC DNA]</scope>
    <source>
        <strain evidence="3 4">SIR-1</strain>
    </source>
</reference>
<feature type="region of interest" description="Disordered" evidence="1">
    <location>
        <begin position="1"/>
        <end position="58"/>
    </location>
</feature>
<dbReference type="InterPro" id="IPR000594">
    <property type="entry name" value="ThiF_NAD_FAD-bd"/>
</dbReference>
<accession>A6GAF1</accession>
<evidence type="ECO:0000313" key="4">
    <source>
        <dbReference type="Proteomes" id="UP000005801"/>
    </source>
</evidence>
<name>A6GAF1_9BACT</name>
<dbReference type="AlphaFoldDB" id="A6GAF1"/>
<evidence type="ECO:0000259" key="2">
    <source>
        <dbReference type="Pfam" id="PF00899"/>
    </source>
</evidence>
<dbReference type="GO" id="GO:0061504">
    <property type="term" value="P:cyclic threonylcarbamoyladenosine biosynthetic process"/>
    <property type="evidence" value="ECO:0007669"/>
    <property type="project" value="TreeGrafter"/>
</dbReference>
<evidence type="ECO:0000313" key="3">
    <source>
        <dbReference type="EMBL" id="EDM77139.1"/>
    </source>
</evidence>
<dbReference type="InterPro" id="IPR035985">
    <property type="entry name" value="Ubiquitin-activating_enz"/>
</dbReference>
<dbReference type="eggNOG" id="COG1179">
    <property type="taxonomic scope" value="Bacteria"/>
</dbReference>